<dbReference type="Pfam" id="PF00483">
    <property type="entry name" value="NTP_transferase"/>
    <property type="match status" value="1"/>
</dbReference>
<organism evidence="3 4">
    <name type="scientific">Halapricum salinum</name>
    <dbReference type="NCBI Taxonomy" id="1457250"/>
    <lineage>
        <taxon>Archaea</taxon>
        <taxon>Methanobacteriati</taxon>
        <taxon>Methanobacteriota</taxon>
        <taxon>Stenosarchaea group</taxon>
        <taxon>Halobacteria</taxon>
        <taxon>Halobacteriales</taxon>
        <taxon>Haloarculaceae</taxon>
        <taxon>Halapricum</taxon>
    </lineage>
</organism>
<gene>
    <name evidence="3" type="ORF">DV733_15545</name>
</gene>
<dbReference type="InterPro" id="IPR051161">
    <property type="entry name" value="Mannose-6P_isomerase_type2"/>
</dbReference>
<dbReference type="InterPro" id="IPR054566">
    <property type="entry name" value="ManC/GMP-like_b-helix"/>
</dbReference>
<dbReference type="Gene3D" id="3.90.550.10">
    <property type="entry name" value="Spore Coat Polysaccharide Biosynthesis Protein SpsA, Chain A"/>
    <property type="match status" value="1"/>
</dbReference>
<dbReference type="CDD" id="cd02509">
    <property type="entry name" value="GDP-M1P_Guanylyltransferase"/>
    <property type="match status" value="1"/>
</dbReference>
<dbReference type="Pfam" id="PF22640">
    <property type="entry name" value="ManC_GMP_beta-helix"/>
    <property type="match status" value="1"/>
</dbReference>
<dbReference type="GO" id="GO:0009298">
    <property type="term" value="P:GDP-mannose biosynthetic process"/>
    <property type="evidence" value="ECO:0007669"/>
    <property type="project" value="TreeGrafter"/>
</dbReference>
<feature type="domain" description="Nucleotidyl transferase" evidence="1">
    <location>
        <begin position="7"/>
        <end position="260"/>
    </location>
</feature>
<dbReference type="PANTHER" id="PTHR46390">
    <property type="entry name" value="MANNOSE-1-PHOSPHATE GUANYLYLTRANSFERASE"/>
    <property type="match status" value="1"/>
</dbReference>
<dbReference type="OrthoDB" id="5825at2157"/>
<evidence type="ECO:0000259" key="2">
    <source>
        <dbReference type="Pfam" id="PF22640"/>
    </source>
</evidence>
<dbReference type="PANTHER" id="PTHR46390:SF1">
    <property type="entry name" value="MANNOSE-1-PHOSPHATE GUANYLYLTRANSFERASE"/>
    <property type="match status" value="1"/>
</dbReference>
<name>A0A4D6HET7_9EURY</name>
<dbReference type="SUPFAM" id="SSF53448">
    <property type="entry name" value="Nucleotide-diphospho-sugar transferases"/>
    <property type="match status" value="1"/>
</dbReference>
<dbReference type="GeneID" id="39849303"/>
<evidence type="ECO:0000313" key="4">
    <source>
        <dbReference type="Proteomes" id="UP000296706"/>
    </source>
</evidence>
<dbReference type="InterPro" id="IPR049577">
    <property type="entry name" value="GMPP_N"/>
</dbReference>
<sequence>MDRPLVAVVLAGGTGTRLYPATRSDRPKQFQPFGGERSMLAETVRRANFADEVYVLTRPAFAESVREHAPSAAVLTEPAPRDTGPALVYAAHRIREQVGECVLCCLPSDHRVDGDFQATVETACAVAARTGSLVTIGIEPTRAETGYGYVEPGADHGEYYEVESFTEKPDAETAQRYVESGYLWNSGTFAWTPTDFLAAASETELRSLVEALEAGNPERGFEDCPSISVDYAVLESAENVAVVPASYEWDDLGSWDAFERLLDADGEGNVALGEALAIDASDNVFASDGHVAAVGVEDLVIASFDDRTLVLPKSESQRVREVVERLRKEGQF</sequence>
<dbReference type="GO" id="GO:0004475">
    <property type="term" value="F:mannose-1-phosphate guanylyltransferase (GTP) activity"/>
    <property type="evidence" value="ECO:0007669"/>
    <property type="project" value="InterPro"/>
</dbReference>
<proteinExistence type="predicted"/>
<keyword evidence="3" id="KW-0808">Transferase</keyword>
<dbReference type="InterPro" id="IPR029044">
    <property type="entry name" value="Nucleotide-diphossugar_trans"/>
</dbReference>
<evidence type="ECO:0000259" key="1">
    <source>
        <dbReference type="Pfam" id="PF00483"/>
    </source>
</evidence>
<feature type="domain" description="MannoseP isomerase/GMP-like beta-helix" evidence="2">
    <location>
        <begin position="273"/>
        <end position="326"/>
    </location>
</feature>
<reference evidence="3 4" key="1">
    <citation type="journal article" date="2019" name="Nat. Commun.">
        <title>A new type of DNA phosphorothioation-based antiviral system in archaea.</title>
        <authorList>
            <person name="Xiong L."/>
            <person name="Liu S."/>
            <person name="Chen S."/>
            <person name="Xiao Y."/>
            <person name="Zhu B."/>
            <person name="Gao Y."/>
            <person name="Zhang Y."/>
            <person name="Chen B."/>
            <person name="Luo J."/>
            <person name="Deng Z."/>
            <person name="Chen X."/>
            <person name="Wang L."/>
            <person name="Chen S."/>
        </authorList>
    </citation>
    <scope>NUCLEOTIDE SEQUENCE [LARGE SCALE GENOMIC DNA]</scope>
    <source>
        <strain evidence="3 4">CBA1105</strain>
    </source>
</reference>
<dbReference type="InterPro" id="IPR005835">
    <property type="entry name" value="NTP_transferase_dom"/>
</dbReference>
<keyword evidence="3" id="KW-0548">Nucleotidyltransferase</keyword>
<keyword evidence="4" id="KW-1185">Reference proteome</keyword>
<dbReference type="STRING" id="1457250.GCA_000755225_01986"/>
<dbReference type="Proteomes" id="UP000296706">
    <property type="component" value="Chromosome"/>
</dbReference>
<dbReference type="AlphaFoldDB" id="A0A4D6HET7"/>
<protein>
    <submittedName>
        <fullName evidence="3">Mannose-1-phosphate guanylyltransferase</fullName>
    </submittedName>
</protein>
<dbReference type="SUPFAM" id="SSF159283">
    <property type="entry name" value="Guanosine diphospho-D-mannose pyrophosphorylase/mannose-6-phosphate isomerase linker domain"/>
    <property type="match status" value="1"/>
</dbReference>
<evidence type="ECO:0000313" key="3">
    <source>
        <dbReference type="EMBL" id="QCC52554.1"/>
    </source>
</evidence>
<dbReference type="RefSeq" id="WP_049992881.1">
    <property type="nucleotide sequence ID" value="NZ_CP031310.1"/>
</dbReference>
<accession>A0A4D6HET7</accession>
<dbReference type="KEGG" id="hsn:DV733_15545"/>
<dbReference type="EMBL" id="CP031310">
    <property type="protein sequence ID" value="QCC52554.1"/>
    <property type="molecule type" value="Genomic_DNA"/>
</dbReference>